<dbReference type="SUPFAM" id="SSF56349">
    <property type="entry name" value="DNA breaking-rejoining enzymes"/>
    <property type="match status" value="1"/>
</dbReference>
<dbReference type="EMBL" id="LFLK01000002">
    <property type="protein sequence ID" value="OCR91417.1"/>
    <property type="molecule type" value="Genomic_DNA"/>
</dbReference>
<proteinExistence type="predicted"/>
<dbReference type="InterPro" id="IPR011010">
    <property type="entry name" value="DNA_brk_join_enz"/>
</dbReference>
<dbReference type="Gene3D" id="1.10.150.130">
    <property type="match status" value="1"/>
</dbReference>
<evidence type="ECO:0000313" key="2">
    <source>
        <dbReference type="EMBL" id="OCR91417.1"/>
    </source>
</evidence>
<gene>
    <name evidence="2" type="ORF">CFT12S02225_02660</name>
</gene>
<organism evidence="2 3">
    <name type="scientific">Campylobacter fetus subsp. testudinum</name>
    <dbReference type="NCBI Taxonomy" id="1507806"/>
    <lineage>
        <taxon>Bacteria</taxon>
        <taxon>Pseudomonadati</taxon>
        <taxon>Campylobacterota</taxon>
        <taxon>Epsilonproteobacteria</taxon>
        <taxon>Campylobacterales</taxon>
        <taxon>Campylobacteraceae</taxon>
        <taxon>Campylobacter</taxon>
    </lineage>
</organism>
<dbReference type="InterPro" id="IPR010998">
    <property type="entry name" value="Integrase_recombinase_N"/>
</dbReference>
<evidence type="ECO:0000256" key="1">
    <source>
        <dbReference type="ARBA" id="ARBA00023125"/>
    </source>
</evidence>
<reference evidence="2 3" key="1">
    <citation type="journal article" date="2016" name="Genome Biol. Evol.">
        <title>Comparative Genomics of Campylobacter fetus from Reptiles and Mammals Reveals Divergent Evolution in Host-Associated Lineages.</title>
        <authorList>
            <person name="Gilbert M.J."/>
            <person name="Miller W.G."/>
            <person name="Yee E."/>
            <person name="Zomer A.L."/>
            <person name="van der Graaf-van Bloois L."/>
            <person name="Fitzgerald C."/>
            <person name="Forbes K.J."/>
            <person name="Meric G."/>
            <person name="Sheppard S.K."/>
            <person name="Wagenaar J.A."/>
            <person name="Duim B."/>
        </authorList>
    </citation>
    <scope>NUCLEOTIDE SEQUENCE [LARGE SCALE GENOMIC DNA]</scope>
    <source>
        <strain evidence="2 3">12S02225-3</strain>
    </source>
</reference>
<comment type="caution">
    <text evidence="2">The sequence shown here is derived from an EMBL/GenBank/DDBJ whole genome shotgun (WGS) entry which is preliminary data.</text>
</comment>
<dbReference type="AlphaFoldDB" id="A0AAX0HCZ5"/>
<protein>
    <submittedName>
        <fullName evidence="2">Uncharacterized protein</fullName>
    </submittedName>
</protein>
<sequence>MPILKNTAVDQIQASILLSLLRPLYNEFNLNNPRFDTIGKLCTDLKAIFEFAKDDGIITINPAQNIRNKFLSRKAFKKNK</sequence>
<evidence type="ECO:0000313" key="3">
    <source>
        <dbReference type="Proteomes" id="UP000093100"/>
    </source>
</evidence>
<name>A0AAX0HCZ5_CAMFE</name>
<keyword evidence="1" id="KW-0238">DNA-binding</keyword>
<dbReference type="GO" id="GO:0003677">
    <property type="term" value="F:DNA binding"/>
    <property type="evidence" value="ECO:0007669"/>
    <property type="project" value="UniProtKB-KW"/>
</dbReference>
<dbReference type="Proteomes" id="UP000093100">
    <property type="component" value="Unassembled WGS sequence"/>
</dbReference>
<accession>A0AAX0HCZ5</accession>